<accession>A0AC35FU38</accession>
<protein>
    <submittedName>
        <fullName evidence="2">EF-hand domain-containing protein</fullName>
    </submittedName>
</protein>
<reference evidence="2" key="1">
    <citation type="submission" date="2022-11" db="UniProtKB">
        <authorList>
            <consortium name="WormBaseParasite"/>
        </authorList>
    </citation>
    <scope>IDENTIFICATION</scope>
</reference>
<dbReference type="Proteomes" id="UP000887580">
    <property type="component" value="Unplaced"/>
</dbReference>
<sequence>MVILQQQHSAGSPIVDPTVIIRKEEPSIISATKKPTQQKRDDSETPSDKNNNNEAAIEVEKINHDILVKSTSLDPLKSHPKKSNPLITGLVTKEKAITTHSNLAGFSKEKEKKLRELYDFLDVNNDGTIDIRDLTAALKKSRYLPPRLAPEIFENMKREDHSTNIDFSDFINYVIVHEKRLEEVFNQLDKNEDGLVDHREMQNYFHNLGIPITDKKAQSLVDIMDQTESGTVDLIEFKDFMILFPSTDLHDIAEFWRHNLVIDIGEDSQIPEDFTPQEMQSGVWWRHLVAGGLAGCMSRTCTAPLDRLKVFLQVHSTFQNRYNLFSALKFLYKEGGIKSFWRGNGINVIKIAPESAFKFMAYEQIKRLIQRLKGGSELSLAERFMAGSSAGAISQTVIYPLEVLKTRLALRTTGQLDKGLIHFATKMYKKEGFSCFYKGYVPNLIGIIPYAGIDLAIYETLKTLYVKRNPNIKEPGVFSTLACGTCSSTCGQLASYPLALVRTRLQARTISVDPTQPDTMSGQFKYILQNEGPVGLYRGIIPNFIKVIPAVSISYVVYENVRKRLGATMS</sequence>
<dbReference type="WBParaSite" id="PS1159_v2.g20381.t1">
    <property type="protein sequence ID" value="PS1159_v2.g20381.t1"/>
    <property type="gene ID" value="PS1159_v2.g20381"/>
</dbReference>
<evidence type="ECO:0000313" key="1">
    <source>
        <dbReference type="Proteomes" id="UP000887580"/>
    </source>
</evidence>
<evidence type="ECO:0000313" key="2">
    <source>
        <dbReference type="WBParaSite" id="PS1159_v2.g20381.t1"/>
    </source>
</evidence>
<proteinExistence type="predicted"/>
<organism evidence="1 2">
    <name type="scientific">Panagrolaimus sp. PS1159</name>
    <dbReference type="NCBI Taxonomy" id="55785"/>
    <lineage>
        <taxon>Eukaryota</taxon>
        <taxon>Metazoa</taxon>
        <taxon>Ecdysozoa</taxon>
        <taxon>Nematoda</taxon>
        <taxon>Chromadorea</taxon>
        <taxon>Rhabditida</taxon>
        <taxon>Tylenchina</taxon>
        <taxon>Panagrolaimomorpha</taxon>
        <taxon>Panagrolaimoidea</taxon>
        <taxon>Panagrolaimidae</taxon>
        <taxon>Panagrolaimus</taxon>
    </lineage>
</organism>
<name>A0AC35FU38_9BILA</name>